<dbReference type="GO" id="GO:0045735">
    <property type="term" value="F:nutrient reservoir activity"/>
    <property type="evidence" value="ECO:0007669"/>
    <property type="project" value="UniProtKB-KW"/>
</dbReference>
<dbReference type="EMBL" id="EF192165">
    <property type="protein sequence ID" value="ABP64783.1"/>
    <property type="molecule type" value="Genomic_DNA"/>
</dbReference>
<dbReference type="InterPro" id="IPR002530">
    <property type="entry name" value="Zein"/>
</dbReference>
<sequence length="245" mass="26670">MVAKIFSLLMLLALYASAATATFIPHCSQYPIAAPLSPYHPSVYANPILQTYRLQQAIAATILQSSPLFIQQPSAVLQQLSLVNLLAQSIRAQQLQQLVSPTISQVTVANLAAYSQQQQFLPFNQLAAVNPAAYLQLQQLLQFSQLAAVNPTAYLQPQQLLQFSQLAAVNPAAYLQLQQLLQFSQLAAASPAAFWPQQQLLPFYPRAVANTATLLQLQQLLPFIQLALTNPAASCQQSILGGALF</sequence>
<accession>A9XEB0</accession>
<reference evidence="7" key="1">
    <citation type="journal article" date="2008" name="Trop. Plant Biol.">
        <title>Evolution of the Genes Encoding Seed Storage Proteins in Sugarcane and Maize.</title>
        <authorList>
            <person name="Figueira T.R.S."/>
            <person name="Serrano G.C.M."/>
            <person name="Arruda P."/>
        </authorList>
    </citation>
    <scope>NUCLEOTIDE SEQUENCE</scope>
</reference>
<name>A9XEB0_SACOF</name>
<evidence type="ECO:0000256" key="5">
    <source>
        <dbReference type="ARBA" id="ARBA00023129"/>
    </source>
</evidence>
<evidence type="ECO:0000256" key="4">
    <source>
        <dbReference type="ARBA" id="ARBA00022761"/>
    </source>
</evidence>
<dbReference type="PANTHER" id="PTHR48244:SF2">
    <property type="entry name" value="ZEIN-ALPHA 19C2"/>
    <property type="match status" value="1"/>
</dbReference>
<keyword evidence="2 6" id="KW-0732">Signal</keyword>
<evidence type="ECO:0000256" key="3">
    <source>
        <dbReference type="ARBA" id="ARBA00022737"/>
    </source>
</evidence>
<keyword evidence="3" id="KW-0677">Repeat</keyword>
<feature type="chain" id="PRO_5002744613" evidence="6">
    <location>
        <begin position="22"/>
        <end position="245"/>
    </location>
</feature>
<proteinExistence type="inferred from homology"/>
<evidence type="ECO:0000256" key="6">
    <source>
        <dbReference type="SAM" id="SignalP"/>
    </source>
</evidence>
<keyword evidence="5" id="KW-0708">Seed storage protein</keyword>
<evidence type="ECO:0000256" key="1">
    <source>
        <dbReference type="ARBA" id="ARBA00005777"/>
    </source>
</evidence>
<organism evidence="7">
    <name type="scientific">Saccharum officinarum</name>
    <name type="common">Sugarcane</name>
    <dbReference type="NCBI Taxonomy" id="4547"/>
    <lineage>
        <taxon>Eukaryota</taxon>
        <taxon>Viridiplantae</taxon>
        <taxon>Streptophyta</taxon>
        <taxon>Embryophyta</taxon>
        <taxon>Tracheophyta</taxon>
        <taxon>Spermatophyta</taxon>
        <taxon>Magnoliopsida</taxon>
        <taxon>Liliopsida</taxon>
        <taxon>Poales</taxon>
        <taxon>Poaceae</taxon>
        <taxon>PACMAD clade</taxon>
        <taxon>Panicoideae</taxon>
        <taxon>Andropogonodae</taxon>
        <taxon>Andropogoneae</taxon>
        <taxon>Saccharinae</taxon>
        <taxon>Saccharum</taxon>
        <taxon>Saccharum officinarum species complex</taxon>
    </lineage>
</organism>
<dbReference type="InterPro" id="IPR052508">
    <property type="entry name" value="Maize_Zein_Storage"/>
</dbReference>
<protein>
    <submittedName>
        <fullName evidence="7">19kD alpha canein B3</fullName>
    </submittedName>
</protein>
<dbReference type="Pfam" id="PF01559">
    <property type="entry name" value="Zein"/>
    <property type="match status" value="1"/>
</dbReference>
<evidence type="ECO:0000313" key="7">
    <source>
        <dbReference type="EMBL" id="ABP64783.1"/>
    </source>
</evidence>
<comment type="similarity">
    <text evidence="1">Belongs to the zein family.</text>
</comment>
<dbReference type="AlphaFoldDB" id="A9XEB0"/>
<keyword evidence="4" id="KW-0758">Storage protein</keyword>
<evidence type="ECO:0000256" key="2">
    <source>
        <dbReference type="ARBA" id="ARBA00022729"/>
    </source>
</evidence>
<feature type="signal peptide" evidence="6">
    <location>
        <begin position="1"/>
        <end position="21"/>
    </location>
</feature>
<dbReference type="PANTHER" id="PTHR48244">
    <property type="entry name" value="ZEIN-ALPHA A20-RELATED"/>
    <property type="match status" value="1"/>
</dbReference>
<gene>
    <name evidence="7" type="primary">ac19b3</name>
</gene>